<dbReference type="RefSeq" id="WP_284299569.1">
    <property type="nucleotide sequence ID" value="NZ_BSSV01000006.1"/>
</dbReference>
<reference evidence="1 2" key="1">
    <citation type="submission" date="2023-03" db="EMBL/GenBank/DDBJ databases">
        <title>Thalassotalea loyana LMG 22536T draft genome sequence.</title>
        <authorList>
            <person name="Sawabe T."/>
        </authorList>
    </citation>
    <scope>NUCLEOTIDE SEQUENCE [LARGE SCALE GENOMIC DNA]</scope>
    <source>
        <strain evidence="1 2">LMG 22536</strain>
    </source>
</reference>
<comment type="caution">
    <text evidence="1">The sequence shown here is derived from an EMBL/GenBank/DDBJ whole genome shotgun (WGS) entry which is preliminary data.</text>
</comment>
<evidence type="ECO:0000313" key="1">
    <source>
        <dbReference type="EMBL" id="GLX86491.1"/>
    </source>
</evidence>
<name>A0ABQ6HHV6_9GAMM</name>
<proteinExistence type="predicted"/>
<keyword evidence="2" id="KW-1185">Reference proteome</keyword>
<organism evidence="1 2">
    <name type="scientific">Thalassotalea loyana</name>
    <dbReference type="NCBI Taxonomy" id="280483"/>
    <lineage>
        <taxon>Bacteria</taxon>
        <taxon>Pseudomonadati</taxon>
        <taxon>Pseudomonadota</taxon>
        <taxon>Gammaproteobacteria</taxon>
        <taxon>Alteromonadales</taxon>
        <taxon>Colwelliaceae</taxon>
        <taxon>Thalassotalea</taxon>
    </lineage>
</organism>
<dbReference type="SUPFAM" id="SSF74650">
    <property type="entry name" value="Galactose mutarotase-like"/>
    <property type="match status" value="1"/>
</dbReference>
<evidence type="ECO:0000313" key="2">
    <source>
        <dbReference type="Proteomes" id="UP001157134"/>
    </source>
</evidence>
<accession>A0ABQ6HHV6</accession>
<gene>
    <name evidence="1" type="ORF">tloyanaT_27440</name>
</gene>
<protein>
    <submittedName>
        <fullName evidence="1">Aldose 1-epimerase</fullName>
    </submittedName>
</protein>
<dbReference type="CDD" id="cd09021">
    <property type="entry name" value="Aldose_epim_Ec_YphB"/>
    <property type="match status" value="1"/>
</dbReference>
<dbReference type="Gene3D" id="2.70.98.10">
    <property type="match status" value="1"/>
</dbReference>
<dbReference type="InterPro" id="IPR008183">
    <property type="entry name" value="Aldose_1/G6P_1-epimerase"/>
</dbReference>
<dbReference type="EMBL" id="BSSV01000006">
    <property type="protein sequence ID" value="GLX86491.1"/>
    <property type="molecule type" value="Genomic_DNA"/>
</dbReference>
<dbReference type="Pfam" id="PF01263">
    <property type="entry name" value="Aldose_epim"/>
    <property type="match status" value="1"/>
</dbReference>
<dbReference type="InterPro" id="IPR011013">
    <property type="entry name" value="Gal_mutarotase_sf_dom"/>
</dbReference>
<dbReference type="InterPro" id="IPR014718">
    <property type="entry name" value="GH-type_carb-bd"/>
</dbReference>
<sequence>MQTISLSNSNFEVIINPSLGGSIVAYNWLNHPNAPIQLLRDARNAKHVLEASNFPLVPFSNRIKNGTFVWQDKTYTTPLNFHPETSAIHGHAWQSEWDAKHQSDEQLILTYQGKAQDWPFAYIAQQTFTLSDEGLHHEISIKNLSDMTMPAGLGFHPYFVRTPNTTMTADVKQMWAVDDKCLPTQLTSVPAGLNEQMTRVNDVELDNGFTGFGGKAKVTWPELDAGVTIEASDTCELAVIFTPKDEDFFCIEPVSHCTDAINLANQGVQGTGIKPLAPNETFSIWMKLTPINPQ</sequence>
<dbReference type="Proteomes" id="UP001157134">
    <property type="component" value="Unassembled WGS sequence"/>
</dbReference>